<comment type="caution">
    <text evidence="1">The sequence shown here is derived from an EMBL/GenBank/DDBJ whole genome shotgun (WGS) entry which is preliminary data.</text>
</comment>
<keyword evidence="2" id="KW-1185">Reference proteome</keyword>
<dbReference type="Proteomes" id="UP001303046">
    <property type="component" value="Unassembled WGS sequence"/>
</dbReference>
<gene>
    <name evidence="1" type="primary">Necator_chrV.g18194</name>
    <name evidence="1" type="ORF">RB195_013403</name>
</gene>
<evidence type="ECO:0000313" key="1">
    <source>
        <dbReference type="EMBL" id="KAK6754379.1"/>
    </source>
</evidence>
<dbReference type="EMBL" id="JAVFWL010000005">
    <property type="protein sequence ID" value="KAK6754379.1"/>
    <property type="molecule type" value="Genomic_DNA"/>
</dbReference>
<proteinExistence type="predicted"/>
<accession>A0ABR1DVE9</accession>
<sequence length="184" mass="21601">MWPLRQPIQVKPSNRQLREPERVHRWAALRSLLLYCFFTDQKFPMMSIPCILTFVLIAVSSTGYTHEIPECPERNRALSENLRDQLFSGILAKKPDLKYNCTLELTAARMLERKDREKTMDTLSKNKSRLFFEKEDADNGVAVVTKTALDTWKDYFSQLGHRESVGCNYVFEDNKKHKYICLFE</sequence>
<evidence type="ECO:0008006" key="3">
    <source>
        <dbReference type="Google" id="ProtNLM"/>
    </source>
</evidence>
<organism evidence="1 2">
    <name type="scientific">Necator americanus</name>
    <name type="common">Human hookworm</name>
    <dbReference type="NCBI Taxonomy" id="51031"/>
    <lineage>
        <taxon>Eukaryota</taxon>
        <taxon>Metazoa</taxon>
        <taxon>Ecdysozoa</taxon>
        <taxon>Nematoda</taxon>
        <taxon>Chromadorea</taxon>
        <taxon>Rhabditida</taxon>
        <taxon>Rhabditina</taxon>
        <taxon>Rhabditomorpha</taxon>
        <taxon>Strongyloidea</taxon>
        <taxon>Ancylostomatidae</taxon>
        <taxon>Bunostominae</taxon>
        <taxon>Necator</taxon>
    </lineage>
</organism>
<evidence type="ECO:0000313" key="2">
    <source>
        <dbReference type="Proteomes" id="UP001303046"/>
    </source>
</evidence>
<name>A0ABR1DVE9_NECAM</name>
<dbReference type="InterPro" id="IPR035109">
    <property type="entry name" value="ASPR"/>
</dbReference>
<dbReference type="Pfam" id="PF17641">
    <property type="entry name" value="ASPRs"/>
    <property type="match status" value="1"/>
</dbReference>
<reference evidence="1 2" key="1">
    <citation type="submission" date="2023-08" db="EMBL/GenBank/DDBJ databases">
        <title>A Necator americanus chromosomal reference genome.</title>
        <authorList>
            <person name="Ilik V."/>
            <person name="Petrzelkova K.J."/>
            <person name="Pardy F."/>
            <person name="Fuh T."/>
            <person name="Niatou-Singa F.S."/>
            <person name="Gouil Q."/>
            <person name="Baker L."/>
            <person name="Ritchie M.E."/>
            <person name="Jex A.R."/>
            <person name="Gazzola D."/>
            <person name="Li H."/>
            <person name="Toshio Fujiwara R."/>
            <person name="Zhan B."/>
            <person name="Aroian R.V."/>
            <person name="Pafco B."/>
            <person name="Schwarz E.M."/>
        </authorList>
    </citation>
    <scope>NUCLEOTIDE SEQUENCE [LARGE SCALE GENOMIC DNA]</scope>
    <source>
        <strain evidence="1 2">Aroian</strain>
        <tissue evidence="1">Whole animal</tissue>
    </source>
</reference>
<protein>
    <recommendedName>
        <fullName evidence="3">SCP domain-containing protein</fullName>
    </recommendedName>
</protein>